<evidence type="ECO:0000256" key="1">
    <source>
        <dbReference type="SAM" id="SignalP"/>
    </source>
</evidence>
<reference evidence="2 3" key="1">
    <citation type="submission" date="2012-06" db="EMBL/GenBank/DDBJ databases">
        <title>Finished chromosome of genome of Crinalium epipsammum PCC 9333.</title>
        <authorList>
            <consortium name="US DOE Joint Genome Institute"/>
            <person name="Gugger M."/>
            <person name="Coursin T."/>
            <person name="Rippka R."/>
            <person name="Tandeau De Marsac N."/>
            <person name="Huntemann M."/>
            <person name="Wei C.-L."/>
            <person name="Han J."/>
            <person name="Detter J.C."/>
            <person name="Han C."/>
            <person name="Tapia R."/>
            <person name="Davenport K."/>
            <person name="Daligault H."/>
            <person name="Erkkila T."/>
            <person name="Gu W."/>
            <person name="Munk A.C.C."/>
            <person name="Teshima H."/>
            <person name="Xu Y."/>
            <person name="Chain P."/>
            <person name="Chen A."/>
            <person name="Krypides N."/>
            <person name="Mavromatis K."/>
            <person name="Markowitz V."/>
            <person name="Szeto E."/>
            <person name="Ivanova N."/>
            <person name="Mikhailova N."/>
            <person name="Ovchinnikova G."/>
            <person name="Pagani I."/>
            <person name="Pati A."/>
            <person name="Goodwin L."/>
            <person name="Peters L."/>
            <person name="Pitluck S."/>
            <person name="Woyke T."/>
            <person name="Kerfeld C."/>
        </authorList>
    </citation>
    <scope>NUCLEOTIDE SEQUENCE [LARGE SCALE GENOMIC DNA]</scope>
    <source>
        <strain evidence="2 3">PCC 9333</strain>
    </source>
</reference>
<evidence type="ECO:0008006" key="4">
    <source>
        <dbReference type="Google" id="ProtNLM"/>
    </source>
</evidence>
<dbReference type="KEGG" id="cep:Cri9333_0297"/>
<keyword evidence="1" id="KW-0732">Signal</keyword>
<dbReference type="eggNOG" id="COG0823">
    <property type="taxonomic scope" value="Bacteria"/>
</dbReference>
<dbReference type="RefSeq" id="WP_015201425.1">
    <property type="nucleotide sequence ID" value="NC_019753.1"/>
</dbReference>
<gene>
    <name evidence="2" type="ORF">Cri9333_0297</name>
</gene>
<proteinExistence type="predicted"/>
<sequence length="149" mass="16037">MKSTIKAVLLSVLTSWALAPQTLAQQMRSSTISAKPNSSKTLPLKTAPTKTWSNPKLRISLPTTATKFKFSKDGKTLLTNGANQQSAELWDLTSGKRISAFPAQPGFTFCDVALSPDGQFAAGLMYSGSAPTSTKRNIELLAHIPHFNL</sequence>
<protein>
    <recommendedName>
        <fullName evidence="4">WD40 repeat-containing protein</fullName>
    </recommendedName>
</protein>
<dbReference type="Gene3D" id="2.130.10.10">
    <property type="entry name" value="YVTN repeat-like/Quinoprotein amine dehydrogenase"/>
    <property type="match status" value="1"/>
</dbReference>
<dbReference type="EMBL" id="CP003620">
    <property type="protein sequence ID" value="AFZ11283.1"/>
    <property type="molecule type" value="Genomic_DNA"/>
</dbReference>
<dbReference type="SUPFAM" id="SSF50969">
    <property type="entry name" value="YVTN repeat-like/Quinoprotein amine dehydrogenase"/>
    <property type="match status" value="1"/>
</dbReference>
<name>K9VT82_9CYAN</name>
<dbReference type="Proteomes" id="UP000010472">
    <property type="component" value="Chromosome"/>
</dbReference>
<evidence type="ECO:0000313" key="3">
    <source>
        <dbReference type="Proteomes" id="UP000010472"/>
    </source>
</evidence>
<accession>K9VT82</accession>
<feature type="chain" id="PRO_5003937680" description="WD40 repeat-containing protein" evidence="1">
    <location>
        <begin position="25"/>
        <end position="149"/>
    </location>
</feature>
<evidence type="ECO:0000313" key="2">
    <source>
        <dbReference type="EMBL" id="AFZ11283.1"/>
    </source>
</evidence>
<dbReference type="AlphaFoldDB" id="K9VT82"/>
<keyword evidence="3" id="KW-1185">Reference proteome</keyword>
<dbReference type="InterPro" id="IPR011044">
    <property type="entry name" value="Quino_amine_DH_bsu"/>
</dbReference>
<dbReference type="HOGENOM" id="CLU_1746568_0_0_3"/>
<dbReference type="InterPro" id="IPR015943">
    <property type="entry name" value="WD40/YVTN_repeat-like_dom_sf"/>
</dbReference>
<organism evidence="2 3">
    <name type="scientific">Crinalium epipsammum PCC 9333</name>
    <dbReference type="NCBI Taxonomy" id="1173022"/>
    <lineage>
        <taxon>Bacteria</taxon>
        <taxon>Bacillati</taxon>
        <taxon>Cyanobacteriota</taxon>
        <taxon>Cyanophyceae</taxon>
        <taxon>Gomontiellales</taxon>
        <taxon>Gomontiellaceae</taxon>
        <taxon>Crinalium</taxon>
    </lineage>
</organism>
<feature type="signal peptide" evidence="1">
    <location>
        <begin position="1"/>
        <end position="24"/>
    </location>
</feature>